<dbReference type="PRINTS" id="PR00081">
    <property type="entry name" value="GDHRDH"/>
</dbReference>
<keyword evidence="2 3" id="KW-0560">Oxidoreductase</keyword>
<name>A0ABC9VHG3_9BACL</name>
<keyword evidence="4" id="KW-1185">Reference proteome</keyword>
<dbReference type="GO" id="GO:0004316">
    <property type="term" value="F:3-oxoacyl-[acyl-carrier-protein] reductase (NADPH) activity"/>
    <property type="evidence" value="ECO:0007669"/>
    <property type="project" value="UniProtKB-EC"/>
</dbReference>
<dbReference type="PANTHER" id="PTHR42879">
    <property type="entry name" value="3-OXOACYL-(ACYL-CARRIER-PROTEIN) REDUCTASE"/>
    <property type="match status" value="1"/>
</dbReference>
<comment type="caution">
    <text evidence="3">The sequence shown here is derived from an EMBL/GenBank/DDBJ whole genome shotgun (WGS) entry which is preliminary data.</text>
</comment>
<dbReference type="FunFam" id="3.40.50.720:FF:000173">
    <property type="entry name" value="3-oxoacyl-[acyl-carrier protein] reductase"/>
    <property type="match status" value="1"/>
</dbReference>
<accession>A0ABC9VHG3</accession>
<dbReference type="Pfam" id="PF13561">
    <property type="entry name" value="adh_short_C2"/>
    <property type="match status" value="1"/>
</dbReference>
<dbReference type="PRINTS" id="PR00080">
    <property type="entry name" value="SDRFAMILY"/>
</dbReference>
<dbReference type="EMBL" id="AOTZ01000003">
    <property type="protein sequence ID" value="EZP78106.1"/>
    <property type="molecule type" value="Genomic_DNA"/>
</dbReference>
<organism evidence="3 4">
    <name type="scientific">Parageobacillus genomosp. 1</name>
    <dbReference type="NCBI Taxonomy" id="1295642"/>
    <lineage>
        <taxon>Bacteria</taxon>
        <taxon>Bacillati</taxon>
        <taxon>Bacillota</taxon>
        <taxon>Bacilli</taxon>
        <taxon>Bacillales</taxon>
        <taxon>Anoxybacillaceae</taxon>
        <taxon>Parageobacillus</taxon>
    </lineage>
</organism>
<comment type="similarity">
    <text evidence="1">Belongs to the short-chain dehydrogenases/reductases (SDR) family.</text>
</comment>
<protein>
    <submittedName>
        <fullName evidence="3">3-ketoacyl-(Acyl-carrier-protein) reductase</fullName>
        <ecNumber evidence="3">1.1.1.100</ecNumber>
    </submittedName>
</protein>
<dbReference type="InterPro" id="IPR050259">
    <property type="entry name" value="SDR"/>
</dbReference>
<dbReference type="RefSeq" id="WP_043904176.1">
    <property type="nucleotide sequence ID" value="NZ_CM002692.1"/>
</dbReference>
<evidence type="ECO:0000256" key="1">
    <source>
        <dbReference type="ARBA" id="ARBA00006484"/>
    </source>
</evidence>
<evidence type="ECO:0000256" key="2">
    <source>
        <dbReference type="ARBA" id="ARBA00023002"/>
    </source>
</evidence>
<dbReference type="CDD" id="cd05233">
    <property type="entry name" value="SDR_c"/>
    <property type="match status" value="1"/>
</dbReference>
<dbReference type="InterPro" id="IPR036291">
    <property type="entry name" value="NAD(P)-bd_dom_sf"/>
</dbReference>
<dbReference type="Proteomes" id="UP000023566">
    <property type="component" value="Chromosome"/>
</dbReference>
<gene>
    <name evidence="3" type="primary">fabG</name>
    <name evidence="3" type="ORF">H839_05189</name>
</gene>
<evidence type="ECO:0000313" key="4">
    <source>
        <dbReference type="Proteomes" id="UP000023566"/>
    </source>
</evidence>
<reference evidence="3 4" key="1">
    <citation type="journal article" date="2014" name="Appl. Microbiol. Biotechnol.">
        <title>Transformable facultative thermophile Geobacillus stearothermophilus NUB3621 as a host strain for metabolic engineering.</title>
        <authorList>
            <person name="Blanchard K."/>
            <person name="Robic S."/>
            <person name="Matsumura I."/>
        </authorList>
    </citation>
    <scope>NUCLEOTIDE SEQUENCE [LARGE SCALE GENOMIC DNA]</scope>
    <source>
        <strain evidence="3 4">NUB3621</strain>
    </source>
</reference>
<dbReference type="InterPro" id="IPR002347">
    <property type="entry name" value="SDR_fam"/>
</dbReference>
<dbReference type="AlphaFoldDB" id="A0ABC9VHG3"/>
<evidence type="ECO:0000313" key="3">
    <source>
        <dbReference type="EMBL" id="EZP78106.1"/>
    </source>
</evidence>
<dbReference type="SUPFAM" id="SSF51735">
    <property type="entry name" value="NAD(P)-binding Rossmann-fold domains"/>
    <property type="match status" value="1"/>
</dbReference>
<sequence length="238" mass="25390">MKYALITGASGGIGTSIARQLAADGYGLLLHYNRRREPVEMLKKELATTHVVPIQADLAAEDGVDVLLSQINRPVDAMVYNSGNSYYGLITDMSDELVQSMVQLHVTSPILLTKKLLPSMIAKKQGNIVIVSSIWGLTGAACEVVYSMVKGGQNAFVKALAKELAPSGIRVNAVAPGAIDTDMLRIFSKEDLQAMADDIPIGRLGTADEVAKTVSFLISDAASYITGQIISVNGGWYC</sequence>
<dbReference type="NCBIfam" id="NF047420">
    <property type="entry name" value="EF_P_mod_YmfI"/>
    <property type="match status" value="1"/>
</dbReference>
<dbReference type="Gene3D" id="3.40.50.720">
    <property type="entry name" value="NAD(P)-binding Rossmann-like Domain"/>
    <property type="match status" value="1"/>
</dbReference>
<proteinExistence type="inferred from homology"/>
<dbReference type="EC" id="1.1.1.100" evidence="3"/>
<dbReference type="PANTHER" id="PTHR42879:SF2">
    <property type="entry name" value="3-OXOACYL-[ACYL-CARRIER-PROTEIN] REDUCTASE FABG"/>
    <property type="match status" value="1"/>
</dbReference>